<proteinExistence type="predicted"/>
<feature type="domain" description="Gliding motility-associated protein GldM N-terminal" evidence="2">
    <location>
        <begin position="258"/>
        <end position="316"/>
    </location>
</feature>
<accession>H6RIE4</accession>
<dbReference type="InterPro" id="IPR048405">
    <property type="entry name" value="GldM_Ig-like-1"/>
</dbReference>
<gene>
    <name evidence="5" type="ORF">VIS_S3CLB100005</name>
    <name evidence="4" type="ORF">VIS_S3CMB110005</name>
</gene>
<organism evidence="5">
    <name type="scientific">uncultured Flavobacteriia bacterium</name>
    <dbReference type="NCBI Taxonomy" id="212695"/>
    <lineage>
        <taxon>Bacteria</taxon>
        <taxon>Pseudomonadati</taxon>
        <taxon>Bacteroidota</taxon>
        <taxon>Flavobacteriia</taxon>
        <taxon>environmental samples</taxon>
    </lineage>
</organism>
<feature type="region of interest" description="Disordered" evidence="1">
    <location>
        <begin position="49"/>
        <end position="69"/>
    </location>
</feature>
<dbReference type="Pfam" id="PF12081">
    <property type="entry name" value="GldM_1st"/>
    <property type="match status" value="1"/>
</dbReference>
<dbReference type="AlphaFoldDB" id="H6RIE4"/>
<name>H6RIE4_9BACT</name>
<dbReference type="Pfam" id="PF21601">
    <property type="entry name" value="GldM_2nd"/>
    <property type="match status" value="1"/>
</dbReference>
<evidence type="ECO:0000256" key="1">
    <source>
        <dbReference type="SAM" id="MobiDB-lite"/>
    </source>
</evidence>
<dbReference type="InterPro" id="IPR022720">
    <property type="entry name" value="Motility-assoc_prot_GldM_N"/>
</dbReference>
<evidence type="ECO:0000259" key="3">
    <source>
        <dbReference type="Pfam" id="PF21601"/>
    </source>
</evidence>
<reference evidence="5" key="1">
    <citation type="journal article" date="2012" name="Environ. Microbiol.">
        <title>Genomic content of uncultured Bacteroidetes from contrasting oceanic provinces in the North Atlantic Ocean.</title>
        <authorList>
            <person name="Gomez-Pereira P.R."/>
            <person name="Schuler M."/>
            <person name="Fuchs B.M."/>
            <person name="Bennke C."/>
            <person name="Teeling H."/>
            <person name="Waldmann J."/>
            <person name="Richter M."/>
            <person name="Barbe V."/>
            <person name="Bataille E."/>
            <person name="Glockner F.O."/>
            <person name="Amann R."/>
        </authorList>
    </citation>
    <scope>NUCLEOTIDE SEQUENCE</scope>
</reference>
<evidence type="ECO:0000259" key="2">
    <source>
        <dbReference type="Pfam" id="PF12081"/>
    </source>
</evidence>
<feature type="compositionally biased region" description="Basic and acidic residues" evidence="1">
    <location>
        <begin position="52"/>
        <end position="61"/>
    </location>
</feature>
<dbReference type="EMBL" id="FO117620">
    <property type="protein sequence ID" value="CCG00890.1"/>
    <property type="molecule type" value="Genomic_DNA"/>
</dbReference>
<feature type="domain" description="Gliding motility-associated protein GldM first immunoglobulin-like" evidence="3">
    <location>
        <begin position="323"/>
        <end position="411"/>
    </location>
</feature>
<evidence type="ECO:0000313" key="5">
    <source>
        <dbReference type="EMBL" id="CCG00890.1"/>
    </source>
</evidence>
<protein>
    <submittedName>
        <fullName evidence="5">Uncharacterized protein</fullName>
    </submittedName>
</protein>
<sequence>MAGGKETPRQKMIGMMYLVLTALLALNVSKSILDAFINIESNIQTVNNTEVQRGDEKKSDVGAKQTNGEGNPNKIAVEIFKVMEEIDAETAKKIVLIDKIKLMIFQKCGEDLSPAAEKPICLKDRAQWTLDFANVTKPGLTKNSEPIRPIKMNLNHVAKKDAYDEQMFIMGINESILDVNNKAPGFAVWPAMFEYRKILCDLIVKASVAIDDDGNKYAFKDPNIKKFKDIKDLGVQMEKALDASSVNQDDRGIISNIYRSLTKNEIQPDPHSEGEFRHWVGGTFDHAPSVAAIAALSSLQSEILTARANAMAYLSSKVGGGNYAFNKVIPLAIAAPSVSGGASDTLKVMMAAYDSEKQPEVKIDAGKGTLVDTRDGQAFIAYTAPSGGEMELTGEIGIKDKFGSIKWAKYTTTVKVVEKGGSIALPEVSVFYTDWPNKVTYSASGVVSTSVTCSGCYKSQKNKTWRDADGISYKGDWLYVNRGKRSVSISLQGKDKNGNNITFGKYKYPVKKFPKPEIKTNTLSKSRGGFIDAGLGEAFNFKGIKYRVIGGEILGKGFKGDRIKPASLTRSRPGQKVGVVIFTKRSDTGKEEIIEGVIEIK</sequence>
<evidence type="ECO:0000313" key="4">
    <source>
        <dbReference type="EMBL" id="CCG00157.1"/>
    </source>
</evidence>
<dbReference type="EMBL" id="FO117600">
    <property type="protein sequence ID" value="CCG00157.1"/>
    <property type="molecule type" value="Genomic_DNA"/>
</dbReference>
<reference evidence="5" key="2">
    <citation type="submission" date="2012-02" db="EMBL/GenBank/DDBJ databases">
        <authorList>
            <person name="Genoscope - CEA"/>
        </authorList>
    </citation>
    <scope>NUCLEOTIDE SEQUENCE</scope>
</reference>